<organism evidence="1 2">
    <name type="scientific">Altericroceibacterium indicum</name>
    <dbReference type="NCBI Taxonomy" id="374177"/>
    <lineage>
        <taxon>Bacteria</taxon>
        <taxon>Pseudomonadati</taxon>
        <taxon>Pseudomonadota</taxon>
        <taxon>Alphaproteobacteria</taxon>
        <taxon>Sphingomonadales</taxon>
        <taxon>Erythrobacteraceae</taxon>
        <taxon>Altericroceibacterium</taxon>
    </lineage>
</organism>
<accession>A0A845A6F4</accession>
<gene>
    <name evidence="1" type="ORF">GRI39_00930</name>
</gene>
<protein>
    <recommendedName>
        <fullName evidence="3">Tetratricopeptide repeat protein</fullName>
    </recommendedName>
</protein>
<dbReference type="AlphaFoldDB" id="A0A845A6F4"/>
<evidence type="ECO:0008006" key="3">
    <source>
        <dbReference type="Google" id="ProtNLM"/>
    </source>
</evidence>
<sequence length="71" mass="7629">MAPFDLSLRMTVGQLMLQKGRKEAARAYLAPVAFNPHGGEMAEAARQLIENGEYVPTAPVIVATSPEEGET</sequence>
<dbReference type="Proteomes" id="UP000460561">
    <property type="component" value="Unassembled WGS sequence"/>
</dbReference>
<evidence type="ECO:0000313" key="1">
    <source>
        <dbReference type="EMBL" id="MXP24611.1"/>
    </source>
</evidence>
<proteinExistence type="predicted"/>
<dbReference type="EMBL" id="WTYQ01000001">
    <property type="protein sequence ID" value="MXP24611.1"/>
    <property type="molecule type" value="Genomic_DNA"/>
</dbReference>
<comment type="caution">
    <text evidence="1">The sequence shown here is derived from an EMBL/GenBank/DDBJ whole genome shotgun (WGS) entry which is preliminary data.</text>
</comment>
<reference evidence="1 2" key="1">
    <citation type="submission" date="2019-12" db="EMBL/GenBank/DDBJ databases">
        <title>Genomic-based taxomic classification of the family Erythrobacteraceae.</title>
        <authorList>
            <person name="Xu L."/>
        </authorList>
    </citation>
    <scope>NUCLEOTIDE SEQUENCE [LARGE SCALE GENOMIC DNA]</scope>
    <source>
        <strain evidence="1 2">DSM 18604</strain>
    </source>
</reference>
<dbReference type="OrthoDB" id="5523615at2"/>
<evidence type="ECO:0000313" key="2">
    <source>
        <dbReference type="Proteomes" id="UP000460561"/>
    </source>
</evidence>
<name>A0A845A6F4_9SPHN</name>
<keyword evidence="2" id="KW-1185">Reference proteome</keyword>